<keyword evidence="3" id="KW-1185">Reference proteome</keyword>
<protein>
    <submittedName>
        <fullName evidence="2">Uncharacterized protein</fullName>
    </submittedName>
</protein>
<organism evidence="2 3">
    <name type="scientific">Helcococcus bovis</name>
    <dbReference type="NCBI Taxonomy" id="3153252"/>
    <lineage>
        <taxon>Bacteria</taxon>
        <taxon>Bacillati</taxon>
        <taxon>Bacillota</taxon>
        <taxon>Tissierellia</taxon>
        <taxon>Tissierellales</taxon>
        <taxon>Peptoniphilaceae</taxon>
        <taxon>Helcococcus</taxon>
    </lineage>
</organism>
<comment type="caution">
    <text evidence="2">The sequence shown here is derived from an EMBL/GenBank/DDBJ whole genome shotgun (WGS) entry which is preliminary data.</text>
</comment>
<keyword evidence="1" id="KW-0472">Membrane</keyword>
<name>A0ABW9F5S2_9FIRM</name>
<keyword evidence="1" id="KW-1133">Transmembrane helix</keyword>
<dbReference type="EMBL" id="JBFNFH010000002">
    <property type="protein sequence ID" value="MFM1524415.1"/>
    <property type="molecule type" value="Genomic_DNA"/>
</dbReference>
<evidence type="ECO:0000313" key="2">
    <source>
        <dbReference type="EMBL" id="MFM1524415.1"/>
    </source>
</evidence>
<keyword evidence="1" id="KW-0812">Transmembrane</keyword>
<accession>A0ABW9F5S2</accession>
<sequence length="63" mass="7428">YIKNNHHSKIINTKSVITWLCGFLIYRYLLNKDILIGSTILDIIITMILCVVFELIYRKISNK</sequence>
<dbReference type="Proteomes" id="UP001629536">
    <property type="component" value="Unassembled WGS sequence"/>
</dbReference>
<feature type="transmembrane region" description="Helical" evidence="1">
    <location>
        <begin position="35"/>
        <end position="57"/>
    </location>
</feature>
<evidence type="ECO:0000256" key="1">
    <source>
        <dbReference type="SAM" id="Phobius"/>
    </source>
</evidence>
<feature type="non-terminal residue" evidence="2">
    <location>
        <position position="1"/>
    </location>
</feature>
<evidence type="ECO:0000313" key="3">
    <source>
        <dbReference type="Proteomes" id="UP001629536"/>
    </source>
</evidence>
<proteinExistence type="predicted"/>
<reference evidence="2 3" key="1">
    <citation type="journal article" date="2024" name="Front. Microbiol.">
        <title>Pangenomic and biochemical analyses of Helcococcus ovis reveal widespread tetracycline resistance and a novel bacterial species, Helcococcus bovis.</title>
        <authorList>
            <person name="Cunha F."/>
            <person name="Zhai Y."/>
            <person name="Casaro S."/>
            <person name="Jones K.L."/>
            <person name="Hernandez M."/>
            <person name="Bisinotto R.S."/>
            <person name="Kariyawasam S."/>
            <person name="Brown M.B."/>
            <person name="Phillips A."/>
            <person name="Jeong K.C."/>
            <person name="Galvao K.N."/>
        </authorList>
    </citation>
    <scope>NUCLEOTIDE SEQUENCE [LARGE SCALE GENOMIC DNA]</scope>
    <source>
        <strain evidence="2 3">KG197</strain>
    </source>
</reference>
<gene>
    <name evidence="2" type="ORF">ABGF40_01875</name>
</gene>
<feature type="transmembrane region" description="Helical" evidence="1">
    <location>
        <begin position="12"/>
        <end position="29"/>
    </location>
</feature>